<dbReference type="PANTHER" id="PTHR24104">
    <property type="entry name" value="E3 UBIQUITIN-PROTEIN LIGASE NHLRC1-RELATED"/>
    <property type="match status" value="1"/>
</dbReference>
<comment type="caution">
    <text evidence="10">The sequence shown here is derived from an EMBL/GenBank/DDBJ whole genome shotgun (WGS) entry which is preliminary data.</text>
</comment>
<comment type="subcellular location">
    <subcellularLocation>
        <location evidence="1">Membrane</location>
        <topology evidence="1">Multi-pass membrane protein</topology>
    </subcellularLocation>
</comment>
<evidence type="ECO:0000256" key="5">
    <source>
        <dbReference type="ARBA" id="ARBA00023136"/>
    </source>
</evidence>
<reference evidence="10 11" key="1">
    <citation type="submission" date="2024-09" db="EMBL/GenBank/DDBJ databases">
        <authorList>
            <person name="Sun Q."/>
            <person name="Mori K."/>
        </authorList>
    </citation>
    <scope>NUCLEOTIDE SEQUENCE [LARGE SCALE GENOMIC DNA]</scope>
    <source>
        <strain evidence="10 11">CCM 4839</strain>
    </source>
</reference>
<dbReference type="CDD" id="cd05819">
    <property type="entry name" value="NHL"/>
    <property type="match status" value="1"/>
</dbReference>
<keyword evidence="2 7" id="KW-0812">Transmembrane</keyword>
<feature type="repeat" description="NHL" evidence="6">
    <location>
        <begin position="114"/>
        <end position="146"/>
    </location>
</feature>
<keyword evidence="3" id="KW-0677">Repeat</keyword>
<organism evidence="10 11">
    <name type="scientific">Paenibacillus mendelii</name>
    <dbReference type="NCBI Taxonomy" id="206163"/>
    <lineage>
        <taxon>Bacteria</taxon>
        <taxon>Bacillati</taxon>
        <taxon>Bacillota</taxon>
        <taxon>Bacilli</taxon>
        <taxon>Bacillales</taxon>
        <taxon>Paenibacillaceae</taxon>
        <taxon>Paenibacillus</taxon>
    </lineage>
</organism>
<evidence type="ECO:0000256" key="7">
    <source>
        <dbReference type="SAM" id="Phobius"/>
    </source>
</evidence>
<keyword evidence="11" id="KW-1185">Reference proteome</keyword>
<dbReference type="RefSeq" id="WP_204817618.1">
    <property type="nucleotide sequence ID" value="NZ_JANHOF010000002.1"/>
</dbReference>
<accession>A0ABV6JLZ5</accession>
<evidence type="ECO:0000256" key="4">
    <source>
        <dbReference type="ARBA" id="ARBA00022989"/>
    </source>
</evidence>
<feature type="domain" description="Yip1" evidence="9">
    <location>
        <begin position="492"/>
        <end position="595"/>
    </location>
</feature>
<keyword evidence="5 7" id="KW-0472">Membrane</keyword>
<evidence type="ECO:0000256" key="3">
    <source>
        <dbReference type="ARBA" id="ARBA00022737"/>
    </source>
</evidence>
<dbReference type="Pfam" id="PF04893">
    <property type="entry name" value="Yip1"/>
    <property type="match status" value="1"/>
</dbReference>
<keyword evidence="4 7" id="KW-1133">Transmembrane helix</keyword>
<name>A0ABV6JLZ5_9BACL</name>
<feature type="repeat" description="NHL" evidence="6">
    <location>
        <begin position="331"/>
        <end position="361"/>
    </location>
</feature>
<protein>
    <submittedName>
        <fullName evidence="10">YIP1 family protein</fullName>
    </submittedName>
</protein>
<dbReference type="InterPro" id="IPR050952">
    <property type="entry name" value="TRIM-NHL_E3_ligases"/>
</dbReference>
<dbReference type="EMBL" id="JBHLVF010000047">
    <property type="protein sequence ID" value="MFC0395815.1"/>
    <property type="molecule type" value="Genomic_DNA"/>
</dbReference>
<feature type="transmembrane region" description="Helical" evidence="7">
    <location>
        <begin position="579"/>
        <end position="598"/>
    </location>
</feature>
<evidence type="ECO:0000256" key="2">
    <source>
        <dbReference type="ARBA" id="ARBA00022692"/>
    </source>
</evidence>
<feature type="transmembrane region" description="Helical" evidence="7">
    <location>
        <begin position="546"/>
        <end position="567"/>
    </location>
</feature>
<dbReference type="PANTHER" id="PTHR24104:SF25">
    <property type="entry name" value="PROTEIN LIN-41"/>
    <property type="match status" value="1"/>
</dbReference>
<dbReference type="Pfam" id="PF01436">
    <property type="entry name" value="NHL"/>
    <property type="match status" value="1"/>
</dbReference>
<dbReference type="Gene3D" id="2.120.10.30">
    <property type="entry name" value="TolB, C-terminal domain"/>
    <property type="match status" value="2"/>
</dbReference>
<gene>
    <name evidence="10" type="ORF">ACFFJ8_31140</name>
</gene>
<evidence type="ECO:0000256" key="1">
    <source>
        <dbReference type="ARBA" id="ARBA00004141"/>
    </source>
</evidence>
<feature type="transmembrane region" description="Helical" evidence="7">
    <location>
        <begin position="511"/>
        <end position="534"/>
    </location>
</feature>
<dbReference type="InterPro" id="IPR001258">
    <property type="entry name" value="NHL_repeat"/>
</dbReference>
<feature type="transmembrane region" description="Helical" evidence="7">
    <location>
        <begin position="444"/>
        <end position="463"/>
    </location>
</feature>
<dbReference type="Proteomes" id="UP001589818">
    <property type="component" value="Unassembled WGS sequence"/>
</dbReference>
<dbReference type="InterPro" id="IPR006977">
    <property type="entry name" value="Yip1_dom"/>
</dbReference>
<keyword evidence="8" id="KW-0732">Signal</keyword>
<evidence type="ECO:0000256" key="8">
    <source>
        <dbReference type="SAM" id="SignalP"/>
    </source>
</evidence>
<dbReference type="PROSITE" id="PS51125">
    <property type="entry name" value="NHL"/>
    <property type="match status" value="2"/>
</dbReference>
<dbReference type="InterPro" id="IPR011042">
    <property type="entry name" value="6-blade_b-propeller_TolB-like"/>
</dbReference>
<dbReference type="SUPFAM" id="SSF101898">
    <property type="entry name" value="NHL repeat"/>
    <property type="match status" value="1"/>
</dbReference>
<evidence type="ECO:0000313" key="11">
    <source>
        <dbReference type="Proteomes" id="UP001589818"/>
    </source>
</evidence>
<proteinExistence type="predicted"/>
<evidence type="ECO:0000259" key="9">
    <source>
        <dbReference type="Pfam" id="PF04893"/>
    </source>
</evidence>
<evidence type="ECO:0000256" key="6">
    <source>
        <dbReference type="PROSITE-ProRule" id="PRU00504"/>
    </source>
</evidence>
<sequence length="607" mass="67355">MPLVRRIMVLIGLCCLFFPAVVSAALPYQTEYVIPDTGGSDAWSTQPLYTPRMIVTGRGEGGMGEGMLAFAEPNDLFIAANDTVYVADTGNNRIVILHADGSFASQLGLDEGEGSLNAPEGVFVTADGIVYVADTGNERIAVFDASGKFIRAYEKPDSSMLPEAYFYVPHKVVVDARGTMYVVSKGSYQGIVRMNEAGQFTGFFGANKASLTFTQQVQRWVLSAEQLKKEKAARPGEVANVTIDMDGFLLTSNFGVFSGQIKRLNAGGIDMLRGKSFRDLDQLVDTAIDSNGFLYSISRSPLNTIGVYDPQGTALFRFGGMSADTQRFGLFRFPTAIALNSKQELWVADSKLGTVQIFERTEFGSAVLEAMSLSDKGYYADSEPYWERTIEMNEMIDAGYRGLGEAAIYRGAYADAIGYFKQGKDAKGYSEAFWDVRLGWIRQYLFYAVLLAAACWFVLAFVLRRTRSYTGRADRQTKIAVYRQEWRDFGYLLLHPYEGFYRLKERRISPVTIGTILVLVVVLSVCQTYATGFAFNPLPPELRNPIWPVLILLGGWLTWVIANYLVSTVKDGEGRLREVLQASTFAFAPYIVFMVGALSRADKRYCT</sequence>
<feature type="signal peptide" evidence="8">
    <location>
        <begin position="1"/>
        <end position="24"/>
    </location>
</feature>
<feature type="chain" id="PRO_5047538358" evidence="8">
    <location>
        <begin position="25"/>
        <end position="607"/>
    </location>
</feature>
<evidence type="ECO:0000313" key="10">
    <source>
        <dbReference type="EMBL" id="MFC0395815.1"/>
    </source>
</evidence>